<evidence type="ECO:0008006" key="4">
    <source>
        <dbReference type="Google" id="ProtNLM"/>
    </source>
</evidence>
<accession>A0A225W0Y3</accession>
<keyword evidence="3" id="KW-1185">Reference proteome</keyword>
<gene>
    <name evidence="2" type="ORF">PHMEG_00015749</name>
</gene>
<organism evidence="2 3">
    <name type="scientific">Phytophthora megakarya</name>
    <dbReference type="NCBI Taxonomy" id="4795"/>
    <lineage>
        <taxon>Eukaryota</taxon>
        <taxon>Sar</taxon>
        <taxon>Stramenopiles</taxon>
        <taxon>Oomycota</taxon>
        <taxon>Peronosporomycetes</taxon>
        <taxon>Peronosporales</taxon>
        <taxon>Peronosporaceae</taxon>
        <taxon>Phytophthora</taxon>
    </lineage>
</organism>
<dbReference type="AlphaFoldDB" id="A0A225W0Y3"/>
<dbReference type="OrthoDB" id="105565at2759"/>
<evidence type="ECO:0000313" key="3">
    <source>
        <dbReference type="Proteomes" id="UP000198211"/>
    </source>
</evidence>
<evidence type="ECO:0000313" key="2">
    <source>
        <dbReference type="EMBL" id="OWZ11255.1"/>
    </source>
</evidence>
<reference evidence="3" key="1">
    <citation type="submission" date="2017-03" db="EMBL/GenBank/DDBJ databases">
        <title>Phytopthora megakarya and P. palmivora, two closely related causual agents of cacao black pod achieved similar genome size and gene model numbers by different mechanisms.</title>
        <authorList>
            <person name="Ali S."/>
            <person name="Shao J."/>
            <person name="Larry D.J."/>
            <person name="Kronmiller B."/>
            <person name="Shen D."/>
            <person name="Strem M.D."/>
            <person name="Melnick R.L."/>
            <person name="Guiltinan M.J."/>
            <person name="Tyler B.M."/>
            <person name="Meinhardt L.W."/>
            <person name="Bailey B.A."/>
        </authorList>
    </citation>
    <scope>NUCLEOTIDE SEQUENCE [LARGE SCALE GENOMIC DNA]</scope>
    <source>
        <strain evidence="3">zdho120</strain>
    </source>
</reference>
<dbReference type="EMBL" id="NBNE01002181">
    <property type="protein sequence ID" value="OWZ11255.1"/>
    <property type="molecule type" value="Genomic_DNA"/>
</dbReference>
<sequence length="198" mass="23871">MTIRSFVTASSLDDFDEKDSLSERTRWSKRFQTLAFQCGWSDKMKVYELPLKLYSSVRNWRSQLSPHVRSDWTRFSKEFKTKYCTSKMSDSEKYYTMKQRIVKVPWISSAADRADIRYKKPERNREQHVKRFTHRLVDTQLKHILKSQRFRSLDDLEYVLKQQEDDWDDESQKTSSNKARDFRADNLRQGQLKTKYPG</sequence>
<dbReference type="Proteomes" id="UP000198211">
    <property type="component" value="Unassembled WGS sequence"/>
</dbReference>
<evidence type="ECO:0000256" key="1">
    <source>
        <dbReference type="SAM" id="MobiDB-lite"/>
    </source>
</evidence>
<feature type="region of interest" description="Disordered" evidence="1">
    <location>
        <begin position="165"/>
        <end position="198"/>
    </location>
</feature>
<comment type="caution">
    <text evidence="2">The sequence shown here is derived from an EMBL/GenBank/DDBJ whole genome shotgun (WGS) entry which is preliminary data.</text>
</comment>
<protein>
    <recommendedName>
        <fullName evidence="4">Eukaryotic/viral aspartic protease</fullName>
    </recommendedName>
</protein>
<proteinExistence type="predicted"/>
<name>A0A225W0Y3_9STRA</name>